<evidence type="ECO:0000313" key="3">
    <source>
        <dbReference type="Proteomes" id="UP000319897"/>
    </source>
</evidence>
<dbReference type="Pfam" id="PF12146">
    <property type="entry name" value="Hydrolase_4"/>
    <property type="match status" value="1"/>
</dbReference>
<dbReference type="GO" id="GO:0016787">
    <property type="term" value="F:hydrolase activity"/>
    <property type="evidence" value="ECO:0007669"/>
    <property type="project" value="UniProtKB-KW"/>
</dbReference>
<keyword evidence="3" id="KW-1185">Reference proteome</keyword>
<dbReference type="SUPFAM" id="SSF53474">
    <property type="entry name" value="alpha/beta-Hydrolases"/>
    <property type="match status" value="1"/>
</dbReference>
<dbReference type="InterPro" id="IPR051044">
    <property type="entry name" value="MAG_DAG_Lipase"/>
</dbReference>
<dbReference type="InterPro" id="IPR022742">
    <property type="entry name" value="Hydrolase_4"/>
</dbReference>
<sequence>MSDQPALTPHETILTGPSGLRLFTRSWKPPHPPRAIVAICHGVNSHSGQYLWAGAELAKAGFAVHALDLRGRGKSDGERFYVDSIDEYVADLSTLIAHAKAENPGLPLYLLGHSAGGVVSCTYTLDHQAELAGLICESFAFRVFAPDLALTLMKGLSHVIPHTGVLKLKFDDFSRDPAAVAAMYADPLIEGEAQPVATVAALTRADERLERDFPKITLPVFILHGTADHTTRPEGSQLFFEKAGSTDKTLKLYEGHFHDLLNDLGKEQVVADIIGWINTRHAGR</sequence>
<keyword evidence="2" id="KW-0378">Hydrolase</keyword>
<dbReference type="PANTHER" id="PTHR11614">
    <property type="entry name" value="PHOSPHOLIPASE-RELATED"/>
    <property type="match status" value="1"/>
</dbReference>
<dbReference type="Gene3D" id="3.40.50.1820">
    <property type="entry name" value="alpha/beta hydrolase"/>
    <property type="match status" value="1"/>
</dbReference>
<dbReference type="Proteomes" id="UP000319897">
    <property type="component" value="Unassembled WGS sequence"/>
</dbReference>
<evidence type="ECO:0000259" key="1">
    <source>
        <dbReference type="Pfam" id="PF12146"/>
    </source>
</evidence>
<dbReference type="AlphaFoldDB" id="A0A501XLR3"/>
<protein>
    <submittedName>
        <fullName evidence="2">Alpha/beta hydrolase</fullName>
    </submittedName>
</protein>
<evidence type="ECO:0000313" key="2">
    <source>
        <dbReference type="EMBL" id="TPE61214.1"/>
    </source>
</evidence>
<accession>A0A501XLR3</accession>
<dbReference type="InterPro" id="IPR029058">
    <property type="entry name" value="AB_hydrolase_fold"/>
</dbReference>
<organism evidence="2 3">
    <name type="scientific">Sandaracinobacter neustonicus</name>
    <dbReference type="NCBI Taxonomy" id="1715348"/>
    <lineage>
        <taxon>Bacteria</taxon>
        <taxon>Pseudomonadati</taxon>
        <taxon>Pseudomonadota</taxon>
        <taxon>Alphaproteobacteria</taxon>
        <taxon>Sphingomonadales</taxon>
        <taxon>Sphingosinicellaceae</taxon>
        <taxon>Sandaracinobacter</taxon>
    </lineage>
</organism>
<dbReference type="OrthoDB" id="9806902at2"/>
<name>A0A501XLR3_9SPHN</name>
<feature type="domain" description="Serine aminopeptidase S33" evidence="1">
    <location>
        <begin position="32"/>
        <end position="264"/>
    </location>
</feature>
<proteinExistence type="predicted"/>
<dbReference type="EMBL" id="VFSU01000024">
    <property type="protein sequence ID" value="TPE61214.1"/>
    <property type="molecule type" value="Genomic_DNA"/>
</dbReference>
<comment type="caution">
    <text evidence="2">The sequence shown here is derived from an EMBL/GenBank/DDBJ whole genome shotgun (WGS) entry which is preliminary data.</text>
</comment>
<gene>
    <name evidence="2" type="ORF">FJQ54_10020</name>
</gene>
<reference evidence="2 3" key="1">
    <citation type="submission" date="2019-06" db="EMBL/GenBank/DDBJ databases">
        <authorList>
            <person name="Lee I."/>
            <person name="Jang G.I."/>
            <person name="Hwang C.Y."/>
        </authorList>
    </citation>
    <scope>NUCLEOTIDE SEQUENCE [LARGE SCALE GENOMIC DNA]</scope>
    <source>
        <strain evidence="2 3">PAMC 28131</strain>
    </source>
</reference>
<dbReference type="RefSeq" id="WP_140928272.1">
    <property type="nucleotide sequence ID" value="NZ_VFSU01000024.1"/>
</dbReference>